<organism evidence="2 3">
    <name type="scientific">Linum tenue</name>
    <dbReference type="NCBI Taxonomy" id="586396"/>
    <lineage>
        <taxon>Eukaryota</taxon>
        <taxon>Viridiplantae</taxon>
        <taxon>Streptophyta</taxon>
        <taxon>Embryophyta</taxon>
        <taxon>Tracheophyta</taxon>
        <taxon>Spermatophyta</taxon>
        <taxon>Magnoliopsida</taxon>
        <taxon>eudicotyledons</taxon>
        <taxon>Gunneridae</taxon>
        <taxon>Pentapetalae</taxon>
        <taxon>rosids</taxon>
        <taxon>fabids</taxon>
        <taxon>Malpighiales</taxon>
        <taxon>Linaceae</taxon>
        <taxon>Linum</taxon>
    </lineage>
</organism>
<keyword evidence="3" id="KW-1185">Reference proteome</keyword>
<dbReference type="AlphaFoldDB" id="A0AAV0KLS3"/>
<reference evidence="2" key="1">
    <citation type="submission" date="2022-08" db="EMBL/GenBank/DDBJ databases">
        <authorList>
            <person name="Gutierrez-Valencia J."/>
        </authorList>
    </citation>
    <scope>NUCLEOTIDE SEQUENCE</scope>
</reference>
<evidence type="ECO:0000256" key="1">
    <source>
        <dbReference type="SAM" id="MobiDB-lite"/>
    </source>
</evidence>
<gene>
    <name evidence="2" type="ORF">LITE_LOCUS19366</name>
</gene>
<dbReference type="Proteomes" id="UP001154282">
    <property type="component" value="Unassembled WGS sequence"/>
</dbReference>
<sequence length="398" mass="44133">MGRQQASQIYQHGAKEARMLQYLCKLRKRRRRGVWEIVEMEKEKTVADGSVGKMTVVDHQRDEHADAEDQSRNAQTLSRMTCERLKSSVRFSFLFDKVLLLEALCCSVMDTVQDYRSLEDWSRSASLGDRPTARPSSLAPPPRLRRSAHFLLHSPARAAAASFFSLCCAVSNSRPAATNFPSQEQGEYQQHHHSPRMVIYLGKSSGPDFKSFTLQFPTSVEEIEIERANDGQDEAETTNAAPKLSEAAVAPTKETTSEPSQLVISERVTRADGDWEEQHKASSAADALPSHSLPSAEKERSKASDFNGVVVAEVEKGGDLATIHGKGRAVVSQELQDEGSKKILTPSRVANWRFRKKPRSGGAKMAGLCVKTDPRREARAMTHHGIDSPKHQIARGSR</sequence>
<feature type="region of interest" description="Disordered" evidence="1">
    <location>
        <begin position="228"/>
        <end position="303"/>
    </location>
</feature>
<proteinExistence type="predicted"/>
<evidence type="ECO:0000313" key="3">
    <source>
        <dbReference type="Proteomes" id="UP001154282"/>
    </source>
</evidence>
<accession>A0AAV0KLS3</accession>
<evidence type="ECO:0000313" key="2">
    <source>
        <dbReference type="EMBL" id="CAI0423036.1"/>
    </source>
</evidence>
<dbReference type="EMBL" id="CAMGYJ010000005">
    <property type="protein sequence ID" value="CAI0423036.1"/>
    <property type="molecule type" value="Genomic_DNA"/>
</dbReference>
<protein>
    <submittedName>
        <fullName evidence="2">Uncharacterized protein</fullName>
    </submittedName>
</protein>
<name>A0AAV0KLS3_9ROSI</name>
<feature type="compositionally biased region" description="Polar residues" evidence="1">
    <location>
        <begin position="253"/>
        <end position="263"/>
    </location>
</feature>
<feature type="compositionally biased region" description="Basic and acidic residues" evidence="1">
    <location>
        <begin position="267"/>
        <end position="280"/>
    </location>
</feature>
<comment type="caution">
    <text evidence="2">The sequence shown here is derived from an EMBL/GenBank/DDBJ whole genome shotgun (WGS) entry which is preliminary data.</text>
</comment>